<dbReference type="EMBL" id="CP114203">
    <property type="protein sequence ID" value="WAU06052.1"/>
    <property type="molecule type" value="Genomic_DNA"/>
</dbReference>
<organism evidence="1 2">
    <name type="scientific">Streptomyces nigrescens</name>
    <dbReference type="NCBI Taxonomy" id="1920"/>
    <lineage>
        <taxon>Bacteria</taxon>
        <taxon>Bacillati</taxon>
        <taxon>Actinomycetota</taxon>
        <taxon>Actinomycetes</taxon>
        <taxon>Kitasatosporales</taxon>
        <taxon>Streptomycetaceae</taxon>
        <taxon>Streptomyces</taxon>
    </lineage>
</organism>
<dbReference type="InterPro" id="IPR046193">
    <property type="entry name" value="DUF6221"/>
</dbReference>
<protein>
    <submittedName>
        <fullName evidence="1">DUF6221 family protein</fullName>
    </submittedName>
</protein>
<dbReference type="Pfam" id="PF19730">
    <property type="entry name" value="DUF6221"/>
    <property type="match status" value="1"/>
</dbReference>
<dbReference type="Proteomes" id="UP001210169">
    <property type="component" value="Chromosome"/>
</dbReference>
<proteinExistence type="predicted"/>
<evidence type="ECO:0000313" key="2">
    <source>
        <dbReference type="Proteomes" id="UP001210169"/>
    </source>
</evidence>
<evidence type="ECO:0000313" key="1">
    <source>
        <dbReference type="EMBL" id="WAU06052.1"/>
    </source>
</evidence>
<dbReference type="GeneID" id="301337464"/>
<keyword evidence="2" id="KW-1185">Reference proteome</keyword>
<dbReference type="RefSeq" id="WP_381844124.1">
    <property type="nucleotide sequence ID" value="NZ_CP114203.1"/>
</dbReference>
<name>A0ABY7J7K3_STRNI</name>
<sequence>MANRLEEIVSDELVAFLRSRLDEDEAVARAAFPGPWVRRDQVAGVHAADATPERPCGSAVADCRRVPGGFGYGTANANHIALHDPVRVLAEVEAKRELLTRYDEPETSGALPESFNRLTRQVQRSLISEAFRCLALPYADHPDYRKEWRP</sequence>
<gene>
    <name evidence="1" type="ORF">STRNI_004502</name>
</gene>
<reference evidence="1 2" key="1">
    <citation type="submission" date="2022-12" db="EMBL/GenBank/DDBJ databases">
        <authorList>
            <person name="Ruckert C."/>
            <person name="Busche T."/>
            <person name="Kalinowski J."/>
            <person name="Wittmann C."/>
        </authorList>
    </citation>
    <scope>NUCLEOTIDE SEQUENCE [LARGE SCALE GENOMIC DNA]</scope>
    <source>
        <strain evidence="1 2">DSM 40276</strain>
    </source>
</reference>
<accession>A0ABY7J7K3</accession>